<proteinExistence type="predicted"/>
<reference evidence="3" key="1">
    <citation type="submission" date="2013-09" db="EMBL/GenBank/DDBJ databases">
        <title>The Genome Sequence of Anopheles maculatus species B.</title>
        <authorList>
            <consortium name="The Broad Institute Genomics Platform"/>
            <person name="Neafsey D.E."/>
            <person name="Besansky N."/>
            <person name="Howell P."/>
            <person name="Walton C."/>
            <person name="Young S.K."/>
            <person name="Zeng Q."/>
            <person name="Gargeya S."/>
            <person name="Fitzgerald M."/>
            <person name="Haas B."/>
            <person name="Abouelleil A."/>
            <person name="Allen A.W."/>
            <person name="Alvarado L."/>
            <person name="Arachchi H.M."/>
            <person name="Berlin A.M."/>
            <person name="Chapman S.B."/>
            <person name="Gainer-Dewar J."/>
            <person name="Goldberg J."/>
            <person name="Griggs A."/>
            <person name="Gujja S."/>
            <person name="Hansen M."/>
            <person name="Howarth C."/>
            <person name="Imamovic A."/>
            <person name="Ireland A."/>
            <person name="Larimer J."/>
            <person name="McCowan C."/>
            <person name="Murphy C."/>
            <person name="Pearson M."/>
            <person name="Poon T.W."/>
            <person name="Priest M."/>
            <person name="Roberts A."/>
            <person name="Saif S."/>
            <person name="Shea T."/>
            <person name="Sisk P."/>
            <person name="Sykes S."/>
            <person name="Wortman J."/>
            <person name="Nusbaum C."/>
            <person name="Birren B."/>
        </authorList>
    </citation>
    <scope>NUCLEOTIDE SEQUENCE [LARGE SCALE GENOMIC DNA]</scope>
    <source>
        <strain evidence="3">maculatus3</strain>
    </source>
</reference>
<sequence>MCGTKDDGHSEDTGAIEYSICKLLSYKYFTHVFNCYNNLRLPCLSGDVTVTSSTASNTGFATSSRWLRWLLRLLLLLLLLLLLVFALAAALHFRFCSQVVVGW</sequence>
<dbReference type="VEuPathDB" id="VectorBase:AMAM006111"/>
<reference evidence="2" key="2">
    <citation type="submission" date="2020-05" db="UniProtKB">
        <authorList>
            <consortium name="EnsemblMetazoa"/>
        </authorList>
    </citation>
    <scope>IDENTIFICATION</scope>
    <source>
        <strain evidence="2">maculatus3</strain>
    </source>
</reference>
<dbReference type="AlphaFoldDB" id="A0A182SG49"/>
<keyword evidence="1" id="KW-0472">Membrane</keyword>
<organism evidence="2 3">
    <name type="scientific">Anopheles maculatus</name>
    <dbReference type="NCBI Taxonomy" id="74869"/>
    <lineage>
        <taxon>Eukaryota</taxon>
        <taxon>Metazoa</taxon>
        <taxon>Ecdysozoa</taxon>
        <taxon>Arthropoda</taxon>
        <taxon>Hexapoda</taxon>
        <taxon>Insecta</taxon>
        <taxon>Pterygota</taxon>
        <taxon>Neoptera</taxon>
        <taxon>Endopterygota</taxon>
        <taxon>Diptera</taxon>
        <taxon>Nematocera</taxon>
        <taxon>Culicoidea</taxon>
        <taxon>Culicidae</taxon>
        <taxon>Anophelinae</taxon>
        <taxon>Anopheles</taxon>
        <taxon>Anopheles maculatus group</taxon>
    </lineage>
</organism>
<evidence type="ECO:0000313" key="2">
    <source>
        <dbReference type="EnsemblMetazoa" id="AMAM006111-PA"/>
    </source>
</evidence>
<evidence type="ECO:0000256" key="1">
    <source>
        <dbReference type="SAM" id="Phobius"/>
    </source>
</evidence>
<keyword evidence="1" id="KW-0812">Transmembrane</keyword>
<dbReference type="Proteomes" id="UP000075901">
    <property type="component" value="Unassembled WGS sequence"/>
</dbReference>
<keyword evidence="1" id="KW-1133">Transmembrane helix</keyword>
<accession>A0A182SG49</accession>
<evidence type="ECO:0000313" key="3">
    <source>
        <dbReference type="Proteomes" id="UP000075901"/>
    </source>
</evidence>
<keyword evidence="3" id="KW-1185">Reference proteome</keyword>
<dbReference type="EnsemblMetazoa" id="AMAM006111-RA">
    <property type="protein sequence ID" value="AMAM006111-PA"/>
    <property type="gene ID" value="AMAM006111"/>
</dbReference>
<feature type="transmembrane region" description="Helical" evidence="1">
    <location>
        <begin position="73"/>
        <end position="93"/>
    </location>
</feature>
<name>A0A182SG49_9DIPT</name>
<protein>
    <submittedName>
        <fullName evidence="2">Uncharacterized protein</fullName>
    </submittedName>
</protein>